<name>A0ACC2TFL1_9FUNG</name>
<dbReference type="Proteomes" id="UP001165960">
    <property type="component" value="Unassembled WGS sequence"/>
</dbReference>
<dbReference type="EMBL" id="QTSX02002912">
    <property type="protein sequence ID" value="KAJ9073364.1"/>
    <property type="molecule type" value="Genomic_DNA"/>
</dbReference>
<reference evidence="1" key="1">
    <citation type="submission" date="2022-04" db="EMBL/GenBank/DDBJ databases">
        <title>Genome of the entomopathogenic fungus Entomophthora muscae.</title>
        <authorList>
            <person name="Elya C."/>
            <person name="Lovett B.R."/>
            <person name="Lee E."/>
            <person name="Macias A.M."/>
            <person name="Hajek A.E."/>
            <person name="De Bivort B.L."/>
            <person name="Kasson M.T."/>
            <person name="De Fine Licht H.H."/>
            <person name="Stajich J.E."/>
        </authorList>
    </citation>
    <scope>NUCLEOTIDE SEQUENCE</scope>
    <source>
        <strain evidence="1">Berkeley</strain>
    </source>
</reference>
<evidence type="ECO:0000313" key="2">
    <source>
        <dbReference type="Proteomes" id="UP001165960"/>
    </source>
</evidence>
<organism evidence="1 2">
    <name type="scientific">Entomophthora muscae</name>
    <dbReference type="NCBI Taxonomy" id="34485"/>
    <lineage>
        <taxon>Eukaryota</taxon>
        <taxon>Fungi</taxon>
        <taxon>Fungi incertae sedis</taxon>
        <taxon>Zoopagomycota</taxon>
        <taxon>Entomophthoromycotina</taxon>
        <taxon>Entomophthoromycetes</taxon>
        <taxon>Entomophthorales</taxon>
        <taxon>Entomophthoraceae</taxon>
        <taxon>Entomophthora</taxon>
    </lineage>
</organism>
<comment type="caution">
    <text evidence="1">The sequence shown here is derived from an EMBL/GenBank/DDBJ whole genome shotgun (WGS) entry which is preliminary data.</text>
</comment>
<proteinExistence type="predicted"/>
<gene>
    <name evidence="1" type="ORF">DSO57_1017244</name>
</gene>
<accession>A0ACC2TFL1</accession>
<evidence type="ECO:0000313" key="1">
    <source>
        <dbReference type="EMBL" id="KAJ9073364.1"/>
    </source>
</evidence>
<keyword evidence="2" id="KW-1185">Reference proteome</keyword>
<sequence length="149" mass="15850">MPAAQALQGDGCGILLRAVQGHLDAAELGPKLAPVGVLACWMALAGYAFSVGDAWALDRPLHLLNLPRRSLPISFWALLSIPGPQRRSPESGPYPDSSLPPNLKHGLQFPQGILTRVMCRRGDRLTKSSSHPGGTIHQVVMQGMAGMAL</sequence>
<protein>
    <submittedName>
        <fullName evidence="1">Uncharacterized protein</fullName>
    </submittedName>
</protein>